<keyword evidence="3" id="KW-1185">Reference proteome</keyword>
<dbReference type="Proteomes" id="UP000003553">
    <property type="component" value="Unassembled WGS sequence"/>
</dbReference>
<organism evidence="2 3">
    <name type="scientific">Schaalia dentiphila ATCC 17982</name>
    <dbReference type="NCBI Taxonomy" id="411466"/>
    <lineage>
        <taxon>Bacteria</taxon>
        <taxon>Bacillati</taxon>
        <taxon>Actinomycetota</taxon>
        <taxon>Actinomycetes</taxon>
        <taxon>Actinomycetales</taxon>
        <taxon>Actinomycetaceae</taxon>
        <taxon>Schaalia</taxon>
        <taxon>Schaalia dentiphila</taxon>
    </lineage>
</organism>
<evidence type="ECO:0000313" key="2">
    <source>
        <dbReference type="EMBL" id="EDN80120.1"/>
    </source>
</evidence>
<reference evidence="2" key="2">
    <citation type="submission" date="2015-05" db="EMBL/GenBank/DDBJ databases">
        <title>Draft genome sequence of Actinomyces odontolyticus (ATCC 17982).</title>
        <authorList>
            <person name="Sudarsanam P."/>
            <person name="Ley R."/>
            <person name="Guruge J."/>
            <person name="Turnbaugh P.J."/>
            <person name="Mahowald M."/>
            <person name="Liep D."/>
            <person name="Gordon J."/>
        </authorList>
    </citation>
    <scope>NUCLEOTIDE SEQUENCE</scope>
    <source>
        <strain evidence="2">ATCC 17982</strain>
    </source>
</reference>
<proteinExistence type="predicted"/>
<dbReference type="AlphaFoldDB" id="A7BA96"/>
<name>A7BA96_9ACTO</name>
<reference evidence="2" key="1">
    <citation type="submission" date="2007-04" db="EMBL/GenBank/DDBJ databases">
        <authorList>
            <person name="Fulton L."/>
            <person name="Clifton S."/>
            <person name="Fulton B."/>
            <person name="Xu J."/>
            <person name="Minx P."/>
            <person name="Pepin K.H."/>
            <person name="Johnson M."/>
            <person name="Thiruvilangam P."/>
            <person name="Bhonagiri V."/>
            <person name="Nash W.E."/>
            <person name="Mardis E.R."/>
            <person name="Wilson R.K."/>
        </authorList>
    </citation>
    <scope>NUCLEOTIDE SEQUENCE [LARGE SCALE GENOMIC DNA]</scope>
    <source>
        <strain evidence="2">ATCC 17982</strain>
    </source>
</reference>
<evidence type="ECO:0000256" key="1">
    <source>
        <dbReference type="SAM" id="MobiDB-lite"/>
    </source>
</evidence>
<dbReference type="EMBL" id="AAYI02000004">
    <property type="protein sequence ID" value="EDN80120.1"/>
    <property type="molecule type" value="Genomic_DNA"/>
</dbReference>
<protein>
    <submittedName>
        <fullName evidence="2">Uncharacterized protein</fullName>
    </submittedName>
</protein>
<evidence type="ECO:0000313" key="3">
    <source>
        <dbReference type="Proteomes" id="UP000003553"/>
    </source>
</evidence>
<gene>
    <name evidence="2" type="ORF">ACTODO_00557</name>
</gene>
<accession>A7BA96</accession>
<comment type="caution">
    <text evidence="2">The sequence shown here is derived from an EMBL/GenBank/DDBJ whole genome shotgun (WGS) entry which is preliminary data.</text>
</comment>
<feature type="region of interest" description="Disordered" evidence="1">
    <location>
        <begin position="16"/>
        <end position="42"/>
    </location>
</feature>
<dbReference type="HOGENOM" id="CLU_3246063_0_0_11"/>
<sequence length="42" mass="4878">MLVRAPIRRGERWVKSMGTRPGRTLGSAGTVRMSRTRPWPRR</sequence>